<comment type="caution">
    <text evidence="1">The sequence shown here is derived from an EMBL/GenBank/DDBJ whole genome shotgun (WGS) entry which is preliminary data.</text>
</comment>
<sequence>MSDIHLTAIKKENWYSGYFKTVGFIDSGNHFGRETAYLFPITDYLLQCEICLKGKFIRRKGNG</sequence>
<evidence type="ECO:0000313" key="2">
    <source>
        <dbReference type="Proteomes" id="UP000657931"/>
    </source>
</evidence>
<reference evidence="1 2" key="1">
    <citation type="submission" date="2020-08" db="EMBL/GenBank/DDBJ databases">
        <title>A Genomic Blueprint of the Chicken Gut Microbiome.</title>
        <authorList>
            <person name="Gilroy R."/>
            <person name="Ravi A."/>
            <person name="Getino M."/>
            <person name="Pursley I."/>
            <person name="Horton D.L."/>
            <person name="Alikhan N.-F."/>
            <person name="Baker D."/>
            <person name="Gharbi K."/>
            <person name="Hall N."/>
            <person name="Watson M."/>
            <person name="Adriaenssens E.M."/>
            <person name="Foster-Nyarko E."/>
            <person name="Jarju S."/>
            <person name="Secka A."/>
            <person name="Antonio M."/>
            <person name="Oren A."/>
            <person name="Chaudhuri R."/>
            <person name="La Ragione R.M."/>
            <person name="Hildebrand F."/>
            <person name="Pallen M.J."/>
        </authorList>
    </citation>
    <scope>NUCLEOTIDE SEQUENCE [LARGE SCALE GENOMIC DNA]</scope>
    <source>
        <strain evidence="1 2">Sa5YUA1</strain>
    </source>
</reference>
<dbReference type="Proteomes" id="UP000657931">
    <property type="component" value="Unassembled WGS sequence"/>
</dbReference>
<accession>A0ABR8QIT7</accession>
<dbReference type="EMBL" id="JACSQT010000001">
    <property type="protein sequence ID" value="MBD7935425.1"/>
    <property type="molecule type" value="Genomic_DNA"/>
</dbReference>
<dbReference type="RefSeq" id="WP_191809733.1">
    <property type="nucleotide sequence ID" value="NZ_JACSQT010000001.1"/>
</dbReference>
<organism evidence="1 2">
    <name type="scientific">Cytobacillus stercorigallinarum</name>
    <dbReference type="NCBI Taxonomy" id="2762240"/>
    <lineage>
        <taxon>Bacteria</taxon>
        <taxon>Bacillati</taxon>
        <taxon>Bacillota</taxon>
        <taxon>Bacilli</taxon>
        <taxon>Bacillales</taxon>
        <taxon>Bacillaceae</taxon>
        <taxon>Cytobacillus</taxon>
    </lineage>
</organism>
<proteinExistence type="predicted"/>
<gene>
    <name evidence="1" type="ORF">H9655_00150</name>
</gene>
<protein>
    <submittedName>
        <fullName evidence="1">Uncharacterized protein</fullName>
    </submittedName>
</protein>
<keyword evidence="2" id="KW-1185">Reference proteome</keyword>
<name>A0ABR8QIT7_9BACI</name>
<evidence type="ECO:0000313" key="1">
    <source>
        <dbReference type="EMBL" id="MBD7935425.1"/>
    </source>
</evidence>